<sequence>ADAPRRPALERVAPHREPTPIVRLPVAPGQEPVPRAVAEADLRVKRFRGDAVVQERYTVSLRAASAAPAALLAALADAAGRIEDLAADGSPDDYLVLTVAVRR</sequence>
<reference evidence="1" key="1">
    <citation type="submission" date="2020-02" db="EMBL/GenBank/DDBJ databases">
        <authorList>
            <person name="Meier V. D."/>
        </authorList>
    </citation>
    <scope>NUCLEOTIDE SEQUENCE</scope>
    <source>
        <strain evidence="1">AVDCRST_MAG73</strain>
    </source>
</reference>
<protein>
    <submittedName>
        <fullName evidence="1">Uncharacterized protein</fullName>
    </submittedName>
</protein>
<feature type="non-terminal residue" evidence="1">
    <location>
        <position position="1"/>
    </location>
</feature>
<accession>A0A6J4TMI8</accession>
<dbReference type="AlphaFoldDB" id="A0A6J4TMI8"/>
<dbReference type="EMBL" id="CADCWE010000036">
    <property type="protein sequence ID" value="CAA9527265.1"/>
    <property type="molecule type" value="Genomic_DNA"/>
</dbReference>
<name>A0A6J4TMI8_9BACT</name>
<proteinExistence type="predicted"/>
<gene>
    <name evidence="1" type="ORF">AVDCRST_MAG73-506</name>
</gene>
<organism evidence="1">
    <name type="scientific">uncultured Thermomicrobiales bacterium</name>
    <dbReference type="NCBI Taxonomy" id="1645740"/>
    <lineage>
        <taxon>Bacteria</taxon>
        <taxon>Pseudomonadati</taxon>
        <taxon>Thermomicrobiota</taxon>
        <taxon>Thermomicrobia</taxon>
        <taxon>Thermomicrobiales</taxon>
        <taxon>environmental samples</taxon>
    </lineage>
</organism>
<evidence type="ECO:0000313" key="1">
    <source>
        <dbReference type="EMBL" id="CAA9527265.1"/>
    </source>
</evidence>